<dbReference type="PANTHER" id="PTHR30619">
    <property type="entry name" value="DNA INTERNALIZATION/COMPETENCE PROTEIN COMEC/REC2"/>
    <property type="match status" value="1"/>
</dbReference>
<feature type="domain" description="DUF4131" evidence="8">
    <location>
        <begin position="10"/>
        <end position="146"/>
    </location>
</feature>
<evidence type="ECO:0000256" key="4">
    <source>
        <dbReference type="ARBA" id="ARBA00022989"/>
    </source>
</evidence>
<dbReference type="Proteomes" id="UP001202717">
    <property type="component" value="Chromosome"/>
</dbReference>
<feature type="transmembrane region" description="Helical" evidence="6">
    <location>
        <begin position="438"/>
        <end position="457"/>
    </location>
</feature>
<feature type="transmembrane region" description="Helical" evidence="6">
    <location>
        <begin position="313"/>
        <end position="331"/>
    </location>
</feature>
<gene>
    <name evidence="9" type="ORF">MUN68_014040</name>
</gene>
<evidence type="ECO:0000313" key="9">
    <source>
        <dbReference type="EMBL" id="WCO01177.1"/>
    </source>
</evidence>
<reference evidence="9 10" key="1">
    <citation type="submission" date="2023-01" db="EMBL/GenBank/DDBJ databases">
        <title>Psychroserpens ponticola sp. nov., isolated from seawater.</title>
        <authorList>
            <person name="Kristyanto S."/>
            <person name="Jung J."/>
            <person name="Kim J.M."/>
            <person name="Jeon C.O."/>
        </authorList>
    </citation>
    <scope>NUCLEOTIDE SEQUENCE [LARGE SCALE GENOMIC DNA]</scope>
    <source>
        <strain evidence="9 10">MSW6</strain>
    </source>
</reference>
<keyword evidence="4 6" id="KW-1133">Transmembrane helix</keyword>
<dbReference type="RefSeq" id="WP_249993891.1">
    <property type="nucleotide sequence ID" value="NZ_CP116221.1"/>
</dbReference>
<sequence>MLHFSGRTLKKAIWFGVVAYLVMFSLGILSYNSHQHKNYPSHYINIKNIEAFISNEITLRIKERLKPTRYHNKYVVELLKVNQINTQGNVLLNIEKNDKSKLYDVDEVLLIRTAFQEIKNPLNPNQFNYKAYLEKQYIYHQLFTEQQLVFQISSTRETILGYADDLRQTINTKLKGFNFKPEELAIINALILGQRQDMNRDMYTDYANAGAIHILAVSGLHVGIILMMLNFILRPLENLKRGSTIKVIIILILLWSFAVVAGLSASVTRAVTMFSIVAIAMHLKRRTNIYNTLSISIFILLLVKPMFLFDVGFQMSYLAVFAIVSIQPLLQKLWMPKWKVTNYFWQIFTVTIAAQLGVAPISLFYFHQFPGLFFISNLAIIPFLGLILGFGILVILLSLLNVLPEAIANLYGSLISSMNYIVTWVSKQESFLIKDISFEFTHVISTYLFLFALILVYKKFRFKQITFLLVSILILQSVSIYTKSKNSAEAFIIFHKTRYSVIGKKQNTSLKVWHNLDSSAVKTEKMLSSYNVGSFIKSITYDSLHNVYKTPHKTLLVIDSVGIYQVRFKPDIILLRNSPRINLKRMIDSLQPQLIIADGSNYKSYVKRWKATCLKEKLLFHQTNEKGAFIIK</sequence>
<evidence type="ECO:0000256" key="6">
    <source>
        <dbReference type="SAM" id="Phobius"/>
    </source>
</evidence>
<feature type="transmembrane region" description="Helical" evidence="6">
    <location>
        <begin position="245"/>
        <end position="267"/>
    </location>
</feature>
<dbReference type="InterPro" id="IPR004477">
    <property type="entry name" value="ComEC_N"/>
</dbReference>
<proteinExistence type="predicted"/>
<evidence type="ECO:0000259" key="7">
    <source>
        <dbReference type="Pfam" id="PF03772"/>
    </source>
</evidence>
<keyword evidence="5 6" id="KW-0472">Membrane</keyword>
<keyword evidence="10" id="KW-1185">Reference proteome</keyword>
<keyword evidence="2" id="KW-1003">Cell membrane</keyword>
<feature type="transmembrane region" description="Helical" evidence="6">
    <location>
        <begin position="12"/>
        <end position="31"/>
    </location>
</feature>
<feature type="transmembrane region" description="Helical" evidence="6">
    <location>
        <begin position="464"/>
        <end position="482"/>
    </location>
</feature>
<dbReference type="InterPro" id="IPR025405">
    <property type="entry name" value="DUF4131"/>
</dbReference>
<organism evidence="9 10">
    <name type="scientific">Psychroserpens ponticola</name>
    <dbReference type="NCBI Taxonomy" id="2932268"/>
    <lineage>
        <taxon>Bacteria</taxon>
        <taxon>Pseudomonadati</taxon>
        <taxon>Bacteroidota</taxon>
        <taxon>Flavobacteriia</taxon>
        <taxon>Flavobacteriales</taxon>
        <taxon>Flavobacteriaceae</taxon>
        <taxon>Psychroserpens</taxon>
    </lineage>
</organism>
<evidence type="ECO:0000256" key="3">
    <source>
        <dbReference type="ARBA" id="ARBA00022692"/>
    </source>
</evidence>
<dbReference type="Pfam" id="PF13567">
    <property type="entry name" value="DUF4131"/>
    <property type="match status" value="1"/>
</dbReference>
<feature type="domain" description="ComEC/Rec2-related protein" evidence="7">
    <location>
        <begin position="190"/>
        <end position="457"/>
    </location>
</feature>
<feature type="transmembrane region" description="Helical" evidence="6">
    <location>
        <begin position="407"/>
        <end position="426"/>
    </location>
</feature>
<evidence type="ECO:0000256" key="2">
    <source>
        <dbReference type="ARBA" id="ARBA00022475"/>
    </source>
</evidence>
<feature type="transmembrane region" description="Helical" evidence="6">
    <location>
        <begin position="288"/>
        <end position="307"/>
    </location>
</feature>
<dbReference type="Pfam" id="PF03772">
    <property type="entry name" value="Competence"/>
    <property type="match status" value="1"/>
</dbReference>
<keyword evidence="3 6" id="KW-0812">Transmembrane</keyword>
<evidence type="ECO:0000256" key="1">
    <source>
        <dbReference type="ARBA" id="ARBA00004651"/>
    </source>
</evidence>
<accession>A0ABY7RVQ2</accession>
<evidence type="ECO:0000256" key="5">
    <source>
        <dbReference type="ARBA" id="ARBA00023136"/>
    </source>
</evidence>
<dbReference type="InterPro" id="IPR052159">
    <property type="entry name" value="Competence_DNA_uptake"/>
</dbReference>
<feature type="transmembrane region" description="Helical" evidence="6">
    <location>
        <begin position="206"/>
        <end position="233"/>
    </location>
</feature>
<feature type="transmembrane region" description="Helical" evidence="6">
    <location>
        <begin position="372"/>
        <end position="400"/>
    </location>
</feature>
<evidence type="ECO:0000313" key="10">
    <source>
        <dbReference type="Proteomes" id="UP001202717"/>
    </source>
</evidence>
<evidence type="ECO:0000259" key="8">
    <source>
        <dbReference type="Pfam" id="PF13567"/>
    </source>
</evidence>
<dbReference type="PANTHER" id="PTHR30619:SF1">
    <property type="entry name" value="RECOMBINATION PROTEIN 2"/>
    <property type="match status" value="1"/>
</dbReference>
<comment type="subcellular location">
    <subcellularLocation>
        <location evidence="1">Cell membrane</location>
        <topology evidence="1">Multi-pass membrane protein</topology>
    </subcellularLocation>
</comment>
<name>A0ABY7RVQ2_9FLAO</name>
<protein>
    <submittedName>
        <fullName evidence="9">ComEC/Rec2 family competence protein</fullName>
    </submittedName>
</protein>
<feature type="transmembrane region" description="Helical" evidence="6">
    <location>
        <begin position="343"/>
        <end position="366"/>
    </location>
</feature>
<dbReference type="NCBIfam" id="TIGR00360">
    <property type="entry name" value="ComEC_N-term"/>
    <property type="match status" value="1"/>
</dbReference>
<dbReference type="EMBL" id="CP116221">
    <property type="protein sequence ID" value="WCO01177.1"/>
    <property type="molecule type" value="Genomic_DNA"/>
</dbReference>